<dbReference type="EMBL" id="VJZR01000003">
    <property type="protein sequence ID" value="TRX22041.1"/>
    <property type="molecule type" value="Genomic_DNA"/>
</dbReference>
<comment type="caution">
    <text evidence="1">The sequence shown here is derived from an EMBL/GenBank/DDBJ whole genome shotgun (WGS) entry which is preliminary data.</text>
</comment>
<dbReference type="NCBIfam" id="TIGR04141">
    <property type="entry name" value="TIGR04141 family sporadically distributed protein"/>
    <property type="match status" value="1"/>
</dbReference>
<reference evidence="1 2" key="1">
    <citation type="submission" date="2019-07" db="EMBL/GenBank/DDBJ databases">
        <title>Novel species of Flavobacterium.</title>
        <authorList>
            <person name="Liu Q."/>
            <person name="Xin Y.-H."/>
        </authorList>
    </citation>
    <scope>NUCLEOTIDE SEQUENCE [LARGE SCALE GENOMIC DNA]</scope>
    <source>
        <strain evidence="1 2">LB3P56</strain>
    </source>
</reference>
<dbReference type="RefSeq" id="WP_144071047.1">
    <property type="nucleotide sequence ID" value="NZ_VJZR01000003.1"/>
</dbReference>
<protein>
    <recommendedName>
        <fullName evidence="3">Sporadically distributed protein, TIGR04141 family</fullName>
    </recommendedName>
</protein>
<keyword evidence="2" id="KW-1185">Reference proteome</keyword>
<sequence>MTQNPKIYRIDKGNRLLKKLKTTESVIEKIINTSAIANFNPESLKQTTIENVNYFLYIFNINDFVSDWQEFLPTELTEANDFTQQKLSLILFIETEFDIFCIIGGNAYQIILPYIDQSFGLNVYARIMKPESDELASIKSRGITGAIVGENQQFRGKYKIIDYIKFGKIPQEIHLRLSTEISDLHFNFLKNKPNERIQVFVGKAFKIKKGVDFESLHKIINELTIINELVPSDYLSSYQEITDRDFIDNFCKPELMNRIYNDIGNIDNKNLSPHNKFEHEFTNPNNIEKFYEADYYKLKEKDEEKGYSVFKTVSDRTEIYNEVLKRAVERFGDNDPFNFKVFLQGVRVTCYQNNIKKSTVSSGFIFHISTEFPVQGKPIFLIDTKWYLLRDSFINDLKINTEHILKTYATPSNVLSLNWNKNVIKIEKKYNLQYNGIPNYIVVDTIIADGLELCDILKYDDENLYLIHVKYGFSSNMRELTNQVVISAKRLKESLGTEEKTILDKVYSCLVAKQHNIDNLSLQEFKNLFNRKISYVLAFTSHLKEDLKVESNLDKFTSNIARFSLIQCSSDMRTNYYNLLTYQIKRE</sequence>
<evidence type="ECO:0000313" key="2">
    <source>
        <dbReference type="Proteomes" id="UP000318585"/>
    </source>
</evidence>
<dbReference type="OrthoDB" id="740138at2"/>
<dbReference type="InterPro" id="IPR026487">
    <property type="entry name" value="CHP04141"/>
</dbReference>
<evidence type="ECO:0008006" key="3">
    <source>
        <dbReference type="Google" id="ProtNLM"/>
    </source>
</evidence>
<gene>
    <name evidence="1" type="ORF">FNW17_05055</name>
</gene>
<accession>A0A553CNQ8</accession>
<organism evidence="1 2">
    <name type="scientific">Flavobacterium franklandianum</name>
    <dbReference type="NCBI Taxonomy" id="2594430"/>
    <lineage>
        <taxon>Bacteria</taxon>
        <taxon>Pseudomonadati</taxon>
        <taxon>Bacteroidota</taxon>
        <taxon>Flavobacteriia</taxon>
        <taxon>Flavobacteriales</taxon>
        <taxon>Flavobacteriaceae</taxon>
        <taxon>Flavobacterium</taxon>
    </lineage>
</organism>
<name>A0A553CNQ8_9FLAO</name>
<dbReference type="AlphaFoldDB" id="A0A553CNQ8"/>
<dbReference type="Proteomes" id="UP000318585">
    <property type="component" value="Unassembled WGS sequence"/>
</dbReference>
<proteinExistence type="predicted"/>
<evidence type="ECO:0000313" key="1">
    <source>
        <dbReference type="EMBL" id="TRX22041.1"/>
    </source>
</evidence>